<accession>A0A0F8WF41</accession>
<name>A0A0F8WF41_9ZZZZ</name>
<dbReference type="EMBL" id="LAZR01069923">
    <property type="protein sequence ID" value="KKK46750.1"/>
    <property type="molecule type" value="Genomic_DNA"/>
</dbReference>
<feature type="non-terminal residue" evidence="1">
    <location>
        <position position="1"/>
    </location>
</feature>
<evidence type="ECO:0000313" key="1">
    <source>
        <dbReference type="EMBL" id="KKK46750.1"/>
    </source>
</evidence>
<protein>
    <submittedName>
        <fullName evidence="1">Uncharacterized protein</fullName>
    </submittedName>
</protein>
<gene>
    <name evidence="1" type="ORF">LCGC14_3162100</name>
</gene>
<proteinExistence type="predicted"/>
<reference evidence="1" key="1">
    <citation type="journal article" date="2015" name="Nature">
        <title>Complex archaea that bridge the gap between prokaryotes and eukaryotes.</title>
        <authorList>
            <person name="Spang A."/>
            <person name="Saw J.H."/>
            <person name="Jorgensen S.L."/>
            <person name="Zaremba-Niedzwiedzka K."/>
            <person name="Martijn J."/>
            <person name="Lind A.E."/>
            <person name="van Eijk R."/>
            <person name="Schleper C."/>
            <person name="Guy L."/>
            <person name="Ettema T.J."/>
        </authorList>
    </citation>
    <scope>NUCLEOTIDE SEQUENCE</scope>
</reference>
<dbReference type="AlphaFoldDB" id="A0A0F8WF41"/>
<comment type="caution">
    <text evidence="1">The sequence shown here is derived from an EMBL/GenBank/DDBJ whole genome shotgun (WGS) entry which is preliminary data.</text>
</comment>
<organism evidence="1">
    <name type="scientific">marine sediment metagenome</name>
    <dbReference type="NCBI Taxonomy" id="412755"/>
    <lineage>
        <taxon>unclassified sequences</taxon>
        <taxon>metagenomes</taxon>
        <taxon>ecological metagenomes</taxon>
    </lineage>
</organism>
<sequence>MKSANETATSDITLSDDSELTFAVGIDEDWVFEFYIICDGVAAADIKFALNVPASSTGEWALSTKVTATDNFTPAYAAHVAFGSAVGFDLPGTQKVGFHIFGALT</sequence>